<dbReference type="InterPro" id="IPR051675">
    <property type="entry name" value="Endo/Exo/Phosphatase_dom_1"/>
</dbReference>
<feature type="region of interest" description="Disordered" evidence="1">
    <location>
        <begin position="176"/>
        <end position="196"/>
    </location>
</feature>
<proteinExistence type="predicted"/>
<keyword evidence="4" id="KW-0238">DNA-binding</keyword>
<feature type="domain" description="Helix-hairpin-helix DNA-binding motif class 1" evidence="3">
    <location>
        <begin position="206"/>
        <end position="225"/>
    </location>
</feature>
<dbReference type="eggNOG" id="COG1596">
    <property type="taxonomic scope" value="Bacteria"/>
</dbReference>
<dbReference type="Pfam" id="PF10531">
    <property type="entry name" value="SLBB"/>
    <property type="match status" value="1"/>
</dbReference>
<reference evidence="4 5" key="1">
    <citation type="journal article" date="2009" name="Stand. Genomic Sci.">
        <title>Complete genome sequence of Jonesia denitrificans type strain (Prevot 55134).</title>
        <authorList>
            <person name="Pukall R."/>
            <person name="Gehrich-Schroter G."/>
            <person name="Lapidus A."/>
            <person name="Nolan M."/>
            <person name="Glavina Del Rio T."/>
            <person name="Lucas S."/>
            <person name="Chen F."/>
            <person name="Tice H."/>
            <person name="Pitluck S."/>
            <person name="Cheng J.F."/>
            <person name="Copeland A."/>
            <person name="Saunders E."/>
            <person name="Brettin T."/>
            <person name="Detter J.C."/>
            <person name="Bruce D."/>
            <person name="Goodwin L."/>
            <person name="Pati A."/>
            <person name="Ivanova N."/>
            <person name="Mavromatis K."/>
            <person name="Ovchinnikova G."/>
            <person name="Chen A."/>
            <person name="Palaniappan K."/>
            <person name="Land M."/>
            <person name="Hauser L."/>
            <person name="Chang Y.J."/>
            <person name="Jeffries C.D."/>
            <person name="Chain P."/>
            <person name="Goker M."/>
            <person name="Bristow J."/>
            <person name="Eisen J.A."/>
            <person name="Markowitz V."/>
            <person name="Hugenholtz P."/>
            <person name="Kyrpides N.C."/>
            <person name="Klenk H.P."/>
            <person name="Han C."/>
        </authorList>
    </citation>
    <scope>NUCLEOTIDE SEQUENCE [LARGE SCALE GENOMIC DNA]</scope>
    <source>
        <strain evidence="5">ATCC 14870 / DSM 20603 / BCRC 15368 / CIP 55.134 / JCM 11481 / NBRC 15587 / NCTC 10816 / Prevot 55134</strain>
    </source>
</reference>
<name>C7R5D7_JONDD</name>
<evidence type="ECO:0000313" key="5">
    <source>
        <dbReference type="Proteomes" id="UP000000628"/>
    </source>
</evidence>
<organism evidence="4 5">
    <name type="scientific">Jonesia denitrificans (strain ATCC 14870 / DSM 20603 / BCRC 15368 / CIP 55.134 / JCM 11481 / NBRC 15587 / NCTC 10816 / Prevot 55134)</name>
    <name type="common">Listeria denitrificans</name>
    <dbReference type="NCBI Taxonomy" id="471856"/>
    <lineage>
        <taxon>Bacteria</taxon>
        <taxon>Bacillati</taxon>
        <taxon>Actinomycetota</taxon>
        <taxon>Actinomycetes</taxon>
        <taxon>Micrococcales</taxon>
        <taxon>Jonesiaceae</taxon>
        <taxon>Jonesia</taxon>
    </lineage>
</organism>
<feature type="region of interest" description="Disordered" evidence="1">
    <location>
        <begin position="74"/>
        <end position="118"/>
    </location>
</feature>
<dbReference type="Gene3D" id="1.10.150.320">
    <property type="entry name" value="Photosystem II 12 kDa extrinsic protein"/>
    <property type="match status" value="1"/>
</dbReference>
<dbReference type="STRING" id="471856.Jden_1562"/>
<dbReference type="PANTHER" id="PTHR21180:SF32">
    <property type="entry name" value="ENDONUCLEASE_EXONUCLEASE_PHOSPHATASE FAMILY DOMAIN-CONTAINING PROTEIN 1"/>
    <property type="match status" value="1"/>
</dbReference>
<dbReference type="HOGENOM" id="CLU_052011_1_0_11"/>
<dbReference type="PANTHER" id="PTHR21180">
    <property type="entry name" value="ENDONUCLEASE/EXONUCLEASE/PHOSPHATASE FAMILY DOMAIN-CONTAINING PROTEIN 1"/>
    <property type="match status" value="1"/>
</dbReference>
<feature type="domain" description="Helix-hairpin-helix DNA-binding motif class 1" evidence="3">
    <location>
        <begin position="236"/>
        <end position="255"/>
    </location>
</feature>
<keyword evidence="5" id="KW-1185">Reference proteome</keyword>
<dbReference type="KEGG" id="jde:Jden_1562"/>
<evidence type="ECO:0000313" key="4">
    <source>
        <dbReference type="EMBL" id="ACV09210.1"/>
    </source>
</evidence>
<dbReference type="Gene3D" id="3.10.560.10">
    <property type="entry name" value="Outer membrane lipoprotein wza domain like"/>
    <property type="match status" value="1"/>
</dbReference>
<dbReference type="RefSeq" id="WP_015771838.1">
    <property type="nucleotide sequence ID" value="NC_013174.1"/>
</dbReference>
<dbReference type="GO" id="GO:0006281">
    <property type="term" value="P:DNA repair"/>
    <property type="evidence" value="ECO:0007669"/>
    <property type="project" value="InterPro"/>
</dbReference>
<dbReference type="Pfam" id="PF12836">
    <property type="entry name" value="HHH_3"/>
    <property type="match status" value="1"/>
</dbReference>
<dbReference type="GO" id="GO:0003677">
    <property type="term" value="F:DNA binding"/>
    <property type="evidence" value="ECO:0007669"/>
    <property type="project" value="UniProtKB-KW"/>
</dbReference>
<dbReference type="SUPFAM" id="SSF47781">
    <property type="entry name" value="RuvA domain 2-like"/>
    <property type="match status" value="1"/>
</dbReference>
<evidence type="ECO:0000256" key="2">
    <source>
        <dbReference type="SAM" id="Phobius"/>
    </source>
</evidence>
<dbReference type="InterPro" id="IPR019554">
    <property type="entry name" value="Soluble_ligand-bd"/>
</dbReference>
<dbReference type="eggNOG" id="COG1555">
    <property type="taxonomic scope" value="Bacteria"/>
</dbReference>
<dbReference type="SMART" id="SM00278">
    <property type="entry name" value="HhH1"/>
    <property type="match status" value="2"/>
</dbReference>
<accession>C7R5D7</accession>
<sequence length="261" mass="27413">MNPHDESQPRASSSRLLDTYTAAHGHPLNHDGLVSRQRTIQRWTWGTTAATVALMCALVVFLVITISSYTTPQPILDSSAPTAVNEPADIEPASDPADQEPHTVEDTTGNTPAPTSGPVVHVAGEVEQPGIYTLTDGARVADALNAAGGLTTDAHPDAHNLARLVQDGEQILVPHKDDDPPVNVPSPTPSTAPETGPININTATSEDLQTLPGIGPALAQRIIDDRTTHGPFPTVHSLDRVRGIGPTILENLTPHLTTGAS</sequence>
<dbReference type="GO" id="GO:0015627">
    <property type="term" value="C:type II protein secretion system complex"/>
    <property type="evidence" value="ECO:0007669"/>
    <property type="project" value="TreeGrafter"/>
</dbReference>
<keyword evidence="2" id="KW-0472">Membrane</keyword>
<gene>
    <name evidence="4" type="ordered locus">Jden_1562</name>
</gene>
<keyword evidence="2" id="KW-0812">Transmembrane</keyword>
<feature type="transmembrane region" description="Helical" evidence="2">
    <location>
        <begin position="43"/>
        <end position="69"/>
    </location>
</feature>
<dbReference type="EMBL" id="CP001706">
    <property type="protein sequence ID" value="ACV09210.1"/>
    <property type="molecule type" value="Genomic_DNA"/>
</dbReference>
<evidence type="ECO:0000259" key="3">
    <source>
        <dbReference type="SMART" id="SM00278"/>
    </source>
</evidence>
<dbReference type="Proteomes" id="UP000000628">
    <property type="component" value="Chromosome"/>
</dbReference>
<protein>
    <submittedName>
        <fullName evidence="4">Helix-hairpin-helix DNA-binding class 1</fullName>
    </submittedName>
</protein>
<dbReference type="GO" id="GO:0015628">
    <property type="term" value="P:protein secretion by the type II secretion system"/>
    <property type="evidence" value="ECO:0007669"/>
    <property type="project" value="TreeGrafter"/>
</dbReference>
<dbReference type="InterPro" id="IPR010994">
    <property type="entry name" value="RuvA_2-like"/>
</dbReference>
<keyword evidence="2" id="KW-1133">Transmembrane helix</keyword>
<evidence type="ECO:0000256" key="1">
    <source>
        <dbReference type="SAM" id="MobiDB-lite"/>
    </source>
</evidence>
<dbReference type="InterPro" id="IPR003583">
    <property type="entry name" value="Hlx-hairpin-Hlx_DNA-bd_motif"/>
</dbReference>
<dbReference type="AlphaFoldDB" id="C7R5D7"/>